<dbReference type="RefSeq" id="WP_048156361.1">
    <property type="nucleotide sequence ID" value="NZ_CP009528.1"/>
</dbReference>
<keyword evidence="3" id="KW-1185">Reference proteome</keyword>
<dbReference type="InterPro" id="IPR003768">
    <property type="entry name" value="ScpA"/>
</dbReference>
<dbReference type="KEGG" id="mby:MSBRM_3156"/>
<gene>
    <name evidence="2" type="ORF">MSBRM_3156</name>
</gene>
<evidence type="ECO:0000313" key="2">
    <source>
        <dbReference type="EMBL" id="AKB56154.1"/>
    </source>
</evidence>
<dbReference type="Pfam" id="PF02616">
    <property type="entry name" value="SMC_ScpA"/>
    <property type="match status" value="1"/>
</dbReference>
<dbReference type="EMBL" id="CP009528">
    <property type="protein sequence ID" value="AKB56154.1"/>
    <property type="molecule type" value="Genomic_DNA"/>
</dbReference>
<accession>A0A0E3QZ16</accession>
<dbReference type="PATRIC" id="fig|1434108.4.peg.3995"/>
<dbReference type="Gene3D" id="6.10.250.2410">
    <property type="match status" value="1"/>
</dbReference>
<evidence type="ECO:0000256" key="1">
    <source>
        <dbReference type="SAM" id="MobiDB-lite"/>
    </source>
</evidence>
<name>A0A0E3QZ16_METBA</name>
<dbReference type="STRING" id="1434108.MSBRM_3156"/>
<feature type="region of interest" description="Disordered" evidence="1">
    <location>
        <begin position="305"/>
        <end position="339"/>
    </location>
</feature>
<proteinExistence type="predicted"/>
<feature type="compositionally biased region" description="Basic and acidic residues" evidence="1">
    <location>
        <begin position="186"/>
        <end position="199"/>
    </location>
</feature>
<dbReference type="HOGENOM" id="CLU_070251_0_0_2"/>
<reference evidence="2 3" key="1">
    <citation type="submission" date="2014-07" db="EMBL/GenBank/DDBJ databases">
        <title>Methanogenic archaea and the global carbon cycle.</title>
        <authorList>
            <person name="Henriksen J.R."/>
            <person name="Luke J."/>
            <person name="Reinhart S."/>
            <person name="Benedict M.N."/>
            <person name="Youngblut N.D."/>
            <person name="Metcalf M.E."/>
            <person name="Whitaker R.J."/>
            <person name="Metcalf W.W."/>
        </authorList>
    </citation>
    <scope>NUCLEOTIDE SEQUENCE [LARGE SCALE GENOMIC DNA]</scope>
    <source>
        <strain evidence="2 3">MS</strain>
    </source>
</reference>
<dbReference type="Proteomes" id="UP000033033">
    <property type="component" value="Chromosome"/>
</dbReference>
<dbReference type="PANTHER" id="PTHR33969">
    <property type="entry name" value="SEGREGATION AND CONDENSATION PROTEIN A"/>
    <property type="match status" value="1"/>
</dbReference>
<protein>
    <submittedName>
        <fullName evidence="2">Segregation and condensation protein A</fullName>
    </submittedName>
</protein>
<feature type="region of interest" description="Disordered" evidence="1">
    <location>
        <begin position="186"/>
        <end position="205"/>
    </location>
</feature>
<dbReference type="Gene3D" id="1.10.10.580">
    <property type="entry name" value="Structural maintenance of chromosome 1. Chain E"/>
    <property type="match status" value="1"/>
</dbReference>
<dbReference type="GeneID" id="24846487"/>
<dbReference type="PANTHER" id="PTHR33969:SF2">
    <property type="entry name" value="SEGREGATION AND CONDENSATION PROTEIN A"/>
    <property type="match status" value="1"/>
</dbReference>
<organism evidence="2 3">
    <name type="scientific">Methanosarcina barkeri MS</name>
    <dbReference type="NCBI Taxonomy" id="1434108"/>
    <lineage>
        <taxon>Archaea</taxon>
        <taxon>Methanobacteriati</taxon>
        <taxon>Methanobacteriota</taxon>
        <taxon>Stenosarchaea group</taxon>
        <taxon>Methanomicrobia</taxon>
        <taxon>Methanosarcinales</taxon>
        <taxon>Methanosarcinaceae</taxon>
        <taxon>Methanosarcina</taxon>
    </lineage>
</organism>
<evidence type="ECO:0000313" key="3">
    <source>
        <dbReference type="Proteomes" id="UP000033033"/>
    </source>
</evidence>
<dbReference type="InterPro" id="IPR023093">
    <property type="entry name" value="ScpA-like_C"/>
</dbReference>
<sequence>MAELMDNAGTALEVPRLQARTVSESRENNSIFMESETYGLPGTLSYLGIDWDLLDISEFKTSEPLGILVELARVGKIDPWDIDIVQLTDGFLKKVEELKQMDLRISSRTLLYSAILLRMKSSGILDVEEEEIDTFDSDFPDDPDFPEPADFPIPKLPVRRVSTRPVTLNELILELKKAEKCLSRKNEKKARQISEESNPRPKLTTGDVLGIAHDEAISSRLSLMWERLAELFTKQSVVVFSSILKGSEDRIMDYLSLLFLASSKKIWLFQNELFEELYIYPGEESGFSTEANPPLFHEMLIKSKTEISKPETEDSSELNSTEEISLHENTDKEPELTVH</sequence>
<dbReference type="AlphaFoldDB" id="A0A0E3QZ16"/>
<feature type="compositionally biased region" description="Basic and acidic residues" evidence="1">
    <location>
        <begin position="324"/>
        <end position="339"/>
    </location>
</feature>